<dbReference type="AlphaFoldDB" id="E6PYW9"/>
<accession>E6PYW9</accession>
<protein>
    <submittedName>
        <fullName evidence="1">Uncharacterized protein</fullName>
    </submittedName>
</protein>
<evidence type="ECO:0000313" key="1">
    <source>
        <dbReference type="EMBL" id="CBI00128.1"/>
    </source>
</evidence>
<organism evidence="1">
    <name type="scientific">mine drainage metagenome</name>
    <dbReference type="NCBI Taxonomy" id="410659"/>
    <lineage>
        <taxon>unclassified sequences</taxon>
        <taxon>metagenomes</taxon>
        <taxon>ecological metagenomes</taxon>
    </lineage>
</organism>
<name>E6PYW9_9ZZZZ</name>
<proteinExistence type="predicted"/>
<gene>
    <name evidence="1" type="ORF">CARN3_1119</name>
</gene>
<sequence>MSQWLSDSLFCYSVQAFSLAGFSRTIVYVKL</sequence>
<comment type="caution">
    <text evidence="1">The sequence shown here is derived from an EMBL/GenBank/DDBJ whole genome shotgun (WGS) entry which is preliminary data.</text>
</comment>
<reference evidence="1" key="1">
    <citation type="submission" date="2009-10" db="EMBL/GenBank/DDBJ databases">
        <title>Diversity of trophic interactions inside an arsenic-rich microbial ecosystem.</title>
        <authorList>
            <person name="Bertin P.N."/>
            <person name="Heinrich-Salmeron A."/>
            <person name="Pelletier E."/>
            <person name="Goulhen-Chollet F."/>
            <person name="Arsene-Ploetze F."/>
            <person name="Gallien S."/>
            <person name="Calteau A."/>
            <person name="Vallenet D."/>
            <person name="Casiot C."/>
            <person name="Chane-Woon-Ming B."/>
            <person name="Giloteaux L."/>
            <person name="Barakat M."/>
            <person name="Bonnefoy V."/>
            <person name="Bruneel O."/>
            <person name="Chandler M."/>
            <person name="Cleiss J."/>
            <person name="Duran R."/>
            <person name="Elbaz-Poulichet F."/>
            <person name="Fonknechten N."/>
            <person name="Lauga B."/>
            <person name="Mornico D."/>
            <person name="Ortet P."/>
            <person name="Schaeffer C."/>
            <person name="Siguier P."/>
            <person name="Alexander Thil Smith A."/>
            <person name="Van Dorsselaer A."/>
            <person name="Weissenbach J."/>
            <person name="Medigue C."/>
            <person name="Le Paslier D."/>
        </authorList>
    </citation>
    <scope>NUCLEOTIDE SEQUENCE</scope>
</reference>
<dbReference type="EMBL" id="CABN01000094">
    <property type="protein sequence ID" value="CBI00128.1"/>
    <property type="molecule type" value="Genomic_DNA"/>
</dbReference>